<accession>A0A7Z0EBZ5</accession>
<sequence>MSKWFIDLELVETWLDSLDQDSYEQVIAALELLEERGPQLGRPIVDSVTASRHNNMKELRPGSSGRSELRVLFAFDSARNAILLVAGDKSGNWKKWYKLNIPIADRRFDEHLGRLGGRT</sequence>
<dbReference type="EMBL" id="JACCFM010000001">
    <property type="protein sequence ID" value="NYJ18718.1"/>
    <property type="molecule type" value="Genomic_DNA"/>
</dbReference>
<dbReference type="Pfam" id="PF05973">
    <property type="entry name" value="Gp49"/>
    <property type="match status" value="1"/>
</dbReference>
<organism evidence="1 2">
    <name type="scientific">Glaciibacter psychrotolerans</name>
    <dbReference type="NCBI Taxonomy" id="670054"/>
    <lineage>
        <taxon>Bacteria</taxon>
        <taxon>Bacillati</taxon>
        <taxon>Actinomycetota</taxon>
        <taxon>Actinomycetes</taxon>
        <taxon>Micrococcales</taxon>
        <taxon>Microbacteriaceae</taxon>
        <taxon>Glaciibacter</taxon>
    </lineage>
</organism>
<proteinExistence type="predicted"/>
<comment type="caution">
    <text evidence="1">The sequence shown here is derived from an EMBL/GenBank/DDBJ whole genome shotgun (WGS) entry which is preliminary data.</text>
</comment>
<gene>
    <name evidence="1" type="ORF">HNR05_000509</name>
</gene>
<evidence type="ECO:0000313" key="1">
    <source>
        <dbReference type="EMBL" id="NYJ18718.1"/>
    </source>
</evidence>
<protein>
    <recommendedName>
        <fullName evidence="3">Diaminopimelate decarboxylase</fullName>
    </recommendedName>
</protein>
<name>A0A7Z0EBZ5_9MICO</name>
<dbReference type="InterPro" id="IPR009241">
    <property type="entry name" value="HigB-like"/>
</dbReference>
<dbReference type="Proteomes" id="UP000537260">
    <property type="component" value="Unassembled WGS sequence"/>
</dbReference>
<dbReference type="RefSeq" id="WP_246318332.1">
    <property type="nucleotide sequence ID" value="NZ_JACCFM010000001.1"/>
</dbReference>
<dbReference type="AlphaFoldDB" id="A0A7Z0EBZ5"/>
<reference evidence="1 2" key="1">
    <citation type="submission" date="2020-07" db="EMBL/GenBank/DDBJ databases">
        <title>Sequencing the genomes of 1000 actinobacteria strains.</title>
        <authorList>
            <person name="Klenk H.-P."/>
        </authorList>
    </citation>
    <scope>NUCLEOTIDE SEQUENCE [LARGE SCALE GENOMIC DNA]</scope>
    <source>
        <strain evidence="1 2">LI1</strain>
    </source>
</reference>
<evidence type="ECO:0000313" key="2">
    <source>
        <dbReference type="Proteomes" id="UP000537260"/>
    </source>
</evidence>
<evidence type="ECO:0008006" key="3">
    <source>
        <dbReference type="Google" id="ProtNLM"/>
    </source>
</evidence>
<keyword evidence="2" id="KW-1185">Reference proteome</keyword>